<feature type="compositionally biased region" description="Pro residues" evidence="1">
    <location>
        <begin position="55"/>
        <end position="75"/>
    </location>
</feature>
<accession>A0ABS4AER8</accession>
<dbReference type="Pfam" id="PF02120">
    <property type="entry name" value="Flg_hook"/>
    <property type="match status" value="1"/>
</dbReference>
<keyword evidence="3" id="KW-0282">Flagellum</keyword>
<feature type="compositionally biased region" description="Low complexity" evidence="1">
    <location>
        <begin position="223"/>
        <end position="245"/>
    </location>
</feature>
<feature type="compositionally biased region" description="Basic and acidic residues" evidence="1">
    <location>
        <begin position="273"/>
        <end position="283"/>
    </location>
</feature>
<feature type="compositionally biased region" description="Low complexity" evidence="1">
    <location>
        <begin position="195"/>
        <end position="211"/>
    </location>
</feature>
<dbReference type="InterPro" id="IPR021136">
    <property type="entry name" value="Flagellar_hook_control-like_C"/>
</dbReference>
<feature type="compositionally biased region" description="Low complexity" evidence="1">
    <location>
        <begin position="178"/>
        <end position="188"/>
    </location>
</feature>
<comment type="caution">
    <text evidence="3">The sequence shown here is derived from an EMBL/GenBank/DDBJ whole genome shotgun (WGS) entry which is preliminary data.</text>
</comment>
<dbReference type="PRINTS" id="PR01217">
    <property type="entry name" value="PRICHEXTENSN"/>
</dbReference>
<protein>
    <submittedName>
        <fullName evidence="3">Flagellar hook-length control protein FliK</fullName>
    </submittedName>
</protein>
<keyword evidence="4" id="KW-1185">Reference proteome</keyword>
<reference evidence="3 4" key="1">
    <citation type="submission" date="2021-03" db="EMBL/GenBank/DDBJ databases">
        <authorList>
            <person name="So Y."/>
        </authorList>
    </citation>
    <scope>NUCLEOTIDE SEQUENCE [LARGE SCALE GENOMIC DNA]</scope>
    <source>
        <strain evidence="3 4">SSH11</strain>
    </source>
</reference>
<feature type="region of interest" description="Disordered" evidence="1">
    <location>
        <begin position="428"/>
        <end position="460"/>
    </location>
</feature>
<dbReference type="RefSeq" id="WP_209379748.1">
    <property type="nucleotide sequence ID" value="NZ_JAGIZB010000010.1"/>
</dbReference>
<evidence type="ECO:0000313" key="4">
    <source>
        <dbReference type="Proteomes" id="UP000681594"/>
    </source>
</evidence>
<feature type="domain" description="Flagellar hook-length control protein-like C-terminal" evidence="2">
    <location>
        <begin position="352"/>
        <end position="410"/>
    </location>
</feature>
<keyword evidence="3" id="KW-0969">Cilium</keyword>
<dbReference type="InterPro" id="IPR038610">
    <property type="entry name" value="FliK-like_C_sf"/>
</dbReference>
<feature type="compositionally biased region" description="Low complexity" evidence="1">
    <location>
        <begin position="91"/>
        <end position="117"/>
    </location>
</feature>
<evidence type="ECO:0000313" key="3">
    <source>
        <dbReference type="EMBL" id="MBP0445499.1"/>
    </source>
</evidence>
<dbReference type="Proteomes" id="UP000681594">
    <property type="component" value="Unassembled WGS sequence"/>
</dbReference>
<evidence type="ECO:0000259" key="2">
    <source>
        <dbReference type="Pfam" id="PF02120"/>
    </source>
</evidence>
<evidence type="ECO:0000256" key="1">
    <source>
        <dbReference type="SAM" id="MobiDB-lite"/>
    </source>
</evidence>
<keyword evidence="3" id="KW-0966">Cell projection</keyword>
<feature type="region of interest" description="Disordered" evidence="1">
    <location>
        <begin position="164"/>
        <end position="289"/>
    </location>
</feature>
<proteinExistence type="predicted"/>
<dbReference type="EMBL" id="JAGIZB010000010">
    <property type="protein sequence ID" value="MBP0445499.1"/>
    <property type="molecule type" value="Genomic_DNA"/>
</dbReference>
<dbReference type="Gene3D" id="3.30.750.140">
    <property type="match status" value="1"/>
</dbReference>
<name>A0ABS4AER8_9PROT</name>
<organism evidence="3 4">
    <name type="scientific">Pararoseomonas baculiformis</name>
    <dbReference type="NCBI Taxonomy" id="2820812"/>
    <lineage>
        <taxon>Bacteria</taxon>
        <taxon>Pseudomonadati</taxon>
        <taxon>Pseudomonadota</taxon>
        <taxon>Alphaproteobacteria</taxon>
        <taxon>Acetobacterales</taxon>
        <taxon>Acetobacteraceae</taxon>
        <taxon>Pararoseomonas</taxon>
    </lineage>
</organism>
<feature type="region of interest" description="Disordered" evidence="1">
    <location>
        <begin position="91"/>
        <end position="148"/>
    </location>
</feature>
<gene>
    <name evidence="3" type="ORF">J8J14_12000</name>
</gene>
<sequence length="474" mass="45704">MDPLGMPPITLSPRGAAATVPPGAFAMAMDAATGILPADLALVEAGALEAAMPGAAPPARPAAGPVPPSPRPAIPAMPGMFEEASLPGAAPLATAPIPAPATQQPAPAPASIAAAPDAEAEEGRGDSEPLAGKEPTPMPTPADMAAPPASILAGAAPSLLPPPELAVGIQAPPDASREAGASPAGLPLASPPAAAPVQQAAAGSAEAGELVQEPPSPVTGRQAGAAPAAREARAPARTAPAASPSAPFPTPDAQASPEPPGGKRLLASLAPSHKPDLPQDRLESTGPGGVAMPGAESLLSGSFQPSPAADGIRALLPHPAAPPAPARPAPRAIPAEQVAPVAIALALGGGAEGRISISLDPVELGRVEVVVERLGDAAHVQVAAERPETLALLARDGATLDRALGGAGIGGEGGRSLSFSLLGGDAGGSAGGAMGDQGERPRGGGQGAWRGPASAGGEAPARRHALLGLLDIAI</sequence>
<feature type="region of interest" description="Disordered" evidence="1">
    <location>
        <begin position="53"/>
        <end position="79"/>
    </location>
</feature>